<sequence>MSSLQIQPLQLDPNGFRINCCSFQQDALITAGQYQYVALYVPQPRGGGGGDPTGPRVTCIGRKPVNGADWEFIYFDDYIQTKDDGHNVISMGISGDGIIHLAWDMHGDEIHYRCSVAGLAPARVTTTETAWTVDSFSSVMNYLPSDTTNFTFSEITYPRFQTVDNGDVLLEFRDGRSGLGDCCIYRFCSQSHKWNTVASPYIHGVQNNAYLHGFDYRNGILHVTWTYRDFVEDRVEEATHHTTAQAGPNGPENNHDLHYMYSPDNGISWYNTTGQKLSVPVDVTQDTLAVLIPKYSGIMNQEGQCVDPTGAVHVLGREYGRYYHYYKMASSTKWHKRKINNLEAKVFGARGKLVYLNDTLYGLLPLENHQFVVLGSKKVQGEYDSNETWAVVSQMSNLDGEPLYDRYSERLSFLQREATGDNRRVVLCTLDL</sequence>
<dbReference type="EMBL" id="GL996527">
    <property type="protein sequence ID" value="EGV61793.1"/>
    <property type="molecule type" value="Genomic_DNA"/>
</dbReference>
<organism evidence="2">
    <name type="scientific">Candida tenuis (strain ATCC 10573 / BCRC 21748 / CBS 615 / JCM 9827 / NBRC 10315 / NRRL Y-1498 / VKM Y-70)</name>
    <name type="common">Yeast</name>
    <name type="synonym">Yamadazyma tenuis</name>
    <dbReference type="NCBI Taxonomy" id="590646"/>
    <lineage>
        <taxon>Eukaryota</taxon>
        <taxon>Fungi</taxon>
        <taxon>Dikarya</taxon>
        <taxon>Ascomycota</taxon>
        <taxon>Saccharomycotina</taxon>
        <taxon>Pichiomycetes</taxon>
        <taxon>Debaryomycetaceae</taxon>
        <taxon>Yamadazyma</taxon>
    </lineage>
</organism>
<dbReference type="RefSeq" id="XP_006687963.1">
    <property type="nucleotide sequence ID" value="XM_006687900.1"/>
</dbReference>
<dbReference type="GeneID" id="18250424"/>
<dbReference type="eggNOG" id="ENOG502QS1D">
    <property type="taxonomic scope" value="Eukaryota"/>
</dbReference>
<keyword evidence="2" id="KW-1185">Reference proteome</keyword>
<dbReference type="AlphaFoldDB" id="G3B8W6"/>
<evidence type="ECO:0008006" key="3">
    <source>
        <dbReference type="Google" id="ProtNLM"/>
    </source>
</evidence>
<gene>
    <name evidence="1" type="ORF">CANTEDRAFT_94676</name>
</gene>
<dbReference type="Pfam" id="PF15892">
    <property type="entry name" value="BNR_4"/>
    <property type="match status" value="1"/>
</dbReference>
<name>G3B8W6_CANTC</name>
<dbReference type="KEGG" id="cten:18250424"/>
<proteinExistence type="predicted"/>
<accession>G3B8W6</accession>
<reference evidence="1 2" key="1">
    <citation type="journal article" date="2011" name="Proc. Natl. Acad. Sci. U.S.A.">
        <title>Comparative genomics of xylose-fermenting fungi for enhanced biofuel production.</title>
        <authorList>
            <person name="Wohlbach D.J."/>
            <person name="Kuo A."/>
            <person name="Sato T.K."/>
            <person name="Potts K.M."/>
            <person name="Salamov A.A."/>
            <person name="LaButti K.M."/>
            <person name="Sun H."/>
            <person name="Clum A."/>
            <person name="Pangilinan J.L."/>
            <person name="Lindquist E.A."/>
            <person name="Lucas S."/>
            <person name="Lapidus A."/>
            <person name="Jin M."/>
            <person name="Gunawan C."/>
            <person name="Balan V."/>
            <person name="Dale B.E."/>
            <person name="Jeffries T.W."/>
            <person name="Zinkel R."/>
            <person name="Barry K.W."/>
            <person name="Grigoriev I.V."/>
            <person name="Gasch A.P."/>
        </authorList>
    </citation>
    <scope>NUCLEOTIDE SEQUENCE [LARGE SCALE GENOMIC DNA]</scope>
    <source>
        <strain evidence="2">ATCC 10573 / BCRC 21748 / CBS 615 / JCM 9827 / NBRC 10315 / NRRL Y-1498 / VKM Y-70</strain>
    </source>
</reference>
<dbReference type="Proteomes" id="UP000000707">
    <property type="component" value="Unassembled WGS sequence"/>
</dbReference>
<dbReference type="OrthoDB" id="9978204at2759"/>
<dbReference type="HOGENOM" id="CLU_030203_0_0_1"/>
<protein>
    <recommendedName>
        <fullName evidence="3">Dockerin type 1</fullName>
    </recommendedName>
</protein>
<evidence type="ECO:0000313" key="1">
    <source>
        <dbReference type="EMBL" id="EGV61793.1"/>
    </source>
</evidence>
<evidence type="ECO:0000313" key="2">
    <source>
        <dbReference type="Proteomes" id="UP000000707"/>
    </source>
</evidence>